<accession>A0AAW0TLW7</accession>
<evidence type="ECO:0000313" key="3">
    <source>
        <dbReference type="Proteomes" id="UP001487740"/>
    </source>
</evidence>
<dbReference type="EMBL" id="JARAKH010000029">
    <property type="protein sequence ID" value="KAK8388271.1"/>
    <property type="molecule type" value="Genomic_DNA"/>
</dbReference>
<keyword evidence="3" id="KW-1185">Reference proteome</keyword>
<reference evidence="2 3" key="1">
    <citation type="submission" date="2023-03" db="EMBL/GenBank/DDBJ databases">
        <title>High-quality genome of Scylla paramamosain provides insights in environmental adaptation.</title>
        <authorList>
            <person name="Zhang L."/>
        </authorList>
    </citation>
    <scope>NUCLEOTIDE SEQUENCE [LARGE SCALE GENOMIC DNA]</scope>
    <source>
        <strain evidence="2">LZ_2023a</strain>
        <tissue evidence="2">Muscle</tissue>
    </source>
</reference>
<feature type="compositionally biased region" description="Basic and acidic residues" evidence="1">
    <location>
        <begin position="1"/>
        <end position="18"/>
    </location>
</feature>
<evidence type="ECO:0000256" key="1">
    <source>
        <dbReference type="SAM" id="MobiDB-lite"/>
    </source>
</evidence>
<evidence type="ECO:0000313" key="2">
    <source>
        <dbReference type="EMBL" id="KAK8388271.1"/>
    </source>
</evidence>
<name>A0AAW0TLW7_SCYPA</name>
<proteinExistence type="predicted"/>
<protein>
    <submittedName>
        <fullName evidence="2">Uncharacterized protein</fullName>
    </submittedName>
</protein>
<gene>
    <name evidence="2" type="ORF">O3P69_020277</name>
</gene>
<feature type="compositionally biased region" description="Basic and acidic residues" evidence="1">
    <location>
        <begin position="61"/>
        <end position="86"/>
    </location>
</feature>
<dbReference type="AlphaFoldDB" id="A0AAW0TLW7"/>
<organism evidence="2 3">
    <name type="scientific">Scylla paramamosain</name>
    <name type="common">Mud crab</name>
    <dbReference type="NCBI Taxonomy" id="85552"/>
    <lineage>
        <taxon>Eukaryota</taxon>
        <taxon>Metazoa</taxon>
        <taxon>Ecdysozoa</taxon>
        <taxon>Arthropoda</taxon>
        <taxon>Crustacea</taxon>
        <taxon>Multicrustacea</taxon>
        <taxon>Malacostraca</taxon>
        <taxon>Eumalacostraca</taxon>
        <taxon>Eucarida</taxon>
        <taxon>Decapoda</taxon>
        <taxon>Pleocyemata</taxon>
        <taxon>Brachyura</taxon>
        <taxon>Eubrachyura</taxon>
        <taxon>Portunoidea</taxon>
        <taxon>Portunidae</taxon>
        <taxon>Portuninae</taxon>
        <taxon>Scylla</taxon>
    </lineage>
</organism>
<sequence>MESEMKVEEKSMEKRKEVEEEEEEESKWSFIGLPLLQHSSSTYTGGSAGQRGGAPQSCPGEGKHGAERPFPHLATKEREEKYRMSEHSWTSFTQGG</sequence>
<comment type="caution">
    <text evidence="2">The sequence shown here is derived from an EMBL/GenBank/DDBJ whole genome shotgun (WGS) entry which is preliminary data.</text>
</comment>
<feature type="compositionally biased region" description="Polar residues" evidence="1">
    <location>
        <begin position="87"/>
        <end position="96"/>
    </location>
</feature>
<dbReference type="Proteomes" id="UP001487740">
    <property type="component" value="Unassembled WGS sequence"/>
</dbReference>
<feature type="region of interest" description="Disordered" evidence="1">
    <location>
        <begin position="1"/>
        <end position="96"/>
    </location>
</feature>